<evidence type="ECO:0000256" key="4">
    <source>
        <dbReference type="ARBA" id="ARBA00023033"/>
    </source>
</evidence>
<dbReference type="PANTHER" id="PTHR42847">
    <property type="entry name" value="ALKANESULFONATE MONOOXYGENASE"/>
    <property type="match status" value="1"/>
</dbReference>
<organism evidence="7 8">
    <name type="scientific">Streptomyces buecherae</name>
    <dbReference type="NCBI Taxonomy" id="2763006"/>
    <lineage>
        <taxon>Bacteria</taxon>
        <taxon>Bacillati</taxon>
        <taxon>Actinomycetota</taxon>
        <taxon>Actinomycetes</taxon>
        <taxon>Kitasatosporales</taxon>
        <taxon>Streptomycetaceae</taxon>
        <taxon>Streptomyces</taxon>
    </lineage>
</organism>
<dbReference type="EMBL" id="CP054929">
    <property type="protein sequence ID" value="QKW48233.1"/>
    <property type="molecule type" value="Genomic_DNA"/>
</dbReference>
<evidence type="ECO:0000313" key="6">
    <source>
        <dbReference type="EMBL" id="QKW48233.1"/>
    </source>
</evidence>
<dbReference type="EMBL" id="CP054929">
    <property type="protein sequence ID" value="QKW54097.1"/>
    <property type="molecule type" value="Genomic_DNA"/>
</dbReference>
<dbReference type="RefSeq" id="WP_176159930.1">
    <property type="nucleotide sequence ID" value="NZ_CP054929.1"/>
</dbReference>
<name>A0A7H8NHS9_9ACTN</name>
<evidence type="ECO:0000256" key="3">
    <source>
        <dbReference type="ARBA" id="ARBA00023002"/>
    </source>
</evidence>
<keyword evidence="3" id="KW-0560">Oxidoreductase</keyword>
<dbReference type="InterPro" id="IPR019952">
    <property type="entry name" value="F420_OxRdatse_Rv1855c_pred"/>
</dbReference>
<dbReference type="GO" id="GO:0008726">
    <property type="term" value="F:alkanesulfonate monooxygenase activity"/>
    <property type="evidence" value="ECO:0007669"/>
    <property type="project" value="TreeGrafter"/>
</dbReference>
<gene>
    <name evidence="6" type="ORF">HUT08_00240</name>
    <name evidence="7" type="ORF">HUT08_36185</name>
</gene>
<evidence type="ECO:0000313" key="7">
    <source>
        <dbReference type="EMBL" id="QKW54097.1"/>
    </source>
</evidence>
<sequence length="317" mass="34196">MSLRVLVEPQQGATYEQVRALARHAESLGFDGLFTSDHYLRIGSGDPGAGPLDAWLLLAGLAREVPRLRLGSMMSPVSLRHPAVLSLMAAQVDAMSGGRLEVGVGAGWYAREHRALGVPLDSPRRRFDRLAEALEIITKVWRQPPGSGFSFAGEHYTLADWPALPKPVQRPGPPLLLGGVGRRRTPALAARYADEFNVPFASVADVISAFERVRGECRARPRFGADLVFSVALVLCPGEGAALAARVAASGEHVDEINRFGAAGPVEVVAEAMNRYRAVGAQRLYAQICDVTDLAQLDELVEAHRLALREMPTVPRG</sequence>
<keyword evidence="8" id="KW-1185">Reference proteome</keyword>
<dbReference type="InterPro" id="IPR050172">
    <property type="entry name" value="SsuD_RutA_monooxygenase"/>
</dbReference>
<evidence type="ECO:0000313" key="8">
    <source>
        <dbReference type="Proteomes" id="UP000509303"/>
    </source>
</evidence>
<evidence type="ECO:0000256" key="2">
    <source>
        <dbReference type="ARBA" id="ARBA00022643"/>
    </source>
</evidence>
<dbReference type="InterPro" id="IPR036661">
    <property type="entry name" value="Luciferase-like_sf"/>
</dbReference>
<proteinExistence type="predicted"/>
<evidence type="ECO:0000259" key="5">
    <source>
        <dbReference type="Pfam" id="PF00296"/>
    </source>
</evidence>
<dbReference type="SUPFAM" id="SSF51679">
    <property type="entry name" value="Bacterial luciferase-like"/>
    <property type="match status" value="1"/>
</dbReference>
<keyword evidence="4" id="KW-0503">Monooxygenase</keyword>
<keyword evidence="1" id="KW-0285">Flavoprotein</keyword>
<reference evidence="7 8" key="1">
    <citation type="submission" date="2020-06" db="EMBL/GenBank/DDBJ databases">
        <title>Genome mining for natural products.</title>
        <authorList>
            <person name="Zhang B."/>
            <person name="Shi J."/>
            <person name="Ge H."/>
        </authorList>
    </citation>
    <scope>NUCLEOTIDE SEQUENCE [LARGE SCALE GENOMIC DNA]</scope>
    <source>
        <strain evidence="7 8">NA00687</strain>
    </source>
</reference>
<dbReference type="NCBIfam" id="TIGR03560">
    <property type="entry name" value="F420_Rv1855c"/>
    <property type="match status" value="1"/>
</dbReference>
<keyword evidence="2" id="KW-0288">FMN</keyword>
<dbReference type="Proteomes" id="UP000509303">
    <property type="component" value="Chromosome"/>
</dbReference>
<dbReference type="PANTHER" id="PTHR42847:SF4">
    <property type="entry name" value="ALKANESULFONATE MONOOXYGENASE-RELATED"/>
    <property type="match status" value="1"/>
</dbReference>
<dbReference type="GO" id="GO:0046306">
    <property type="term" value="P:alkanesulfonate catabolic process"/>
    <property type="evidence" value="ECO:0007669"/>
    <property type="project" value="TreeGrafter"/>
</dbReference>
<dbReference type="InterPro" id="IPR011251">
    <property type="entry name" value="Luciferase-like_dom"/>
</dbReference>
<feature type="domain" description="Luciferase-like" evidence="5">
    <location>
        <begin position="8"/>
        <end position="254"/>
    </location>
</feature>
<evidence type="ECO:0000256" key="1">
    <source>
        <dbReference type="ARBA" id="ARBA00022630"/>
    </source>
</evidence>
<protein>
    <submittedName>
        <fullName evidence="7">TIGR03560 family F420-dependent LLM class oxidoreductase</fullName>
    </submittedName>
</protein>
<dbReference type="Pfam" id="PF00296">
    <property type="entry name" value="Bac_luciferase"/>
    <property type="match status" value="1"/>
</dbReference>
<accession>A0A7H8NHS9</accession>
<dbReference type="AlphaFoldDB" id="A0A7H8NHS9"/>
<dbReference type="Gene3D" id="3.20.20.30">
    <property type="entry name" value="Luciferase-like domain"/>
    <property type="match status" value="1"/>
</dbReference>